<dbReference type="GO" id="GO:0016874">
    <property type="term" value="F:ligase activity"/>
    <property type="evidence" value="ECO:0007669"/>
    <property type="project" value="UniProtKB-KW"/>
</dbReference>
<evidence type="ECO:0000256" key="2">
    <source>
        <dbReference type="ARBA" id="ARBA00022692"/>
    </source>
</evidence>
<feature type="transmembrane region" description="Helical" evidence="5">
    <location>
        <begin position="239"/>
        <end position="257"/>
    </location>
</feature>
<dbReference type="RefSeq" id="WP_076379716.1">
    <property type="nucleotide sequence ID" value="NZ_AP017422.1"/>
</dbReference>
<dbReference type="STRING" id="477680.SAMN05421788_104402"/>
<dbReference type="EMBL" id="FTOR01000004">
    <property type="protein sequence ID" value="SIT18060.1"/>
    <property type="molecule type" value="Genomic_DNA"/>
</dbReference>
<feature type="domain" description="O-antigen ligase-related" evidence="6">
    <location>
        <begin position="272"/>
        <end position="410"/>
    </location>
</feature>
<proteinExistence type="predicted"/>
<name>A0A173MRV7_9BACT</name>
<comment type="subcellular location">
    <subcellularLocation>
        <location evidence="1">Membrane</location>
        <topology evidence="1">Multi-pass membrane protein</topology>
    </subcellularLocation>
</comment>
<feature type="transmembrane region" description="Helical" evidence="5">
    <location>
        <begin position="310"/>
        <end position="326"/>
    </location>
</feature>
<keyword evidence="3 5" id="KW-1133">Transmembrane helix</keyword>
<evidence type="ECO:0000256" key="3">
    <source>
        <dbReference type="ARBA" id="ARBA00022989"/>
    </source>
</evidence>
<feature type="transmembrane region" description="Helical" evidence="5">
    <location>
        <begin position="263"/>
        <end position="280"/>
    </location>
</feature>
<feature type="transmembrane region" description="Helical" evidence="5">
    <location>
        <begin position="92"/>
        <end position="111"/>
    </location>
</feature>
<feature type="transmembrane region" description="Helical" evidence="5">
    <location>
        <begin position="47"/>
        <end position="80"/>
    </location>
</feature>
<feature type="transmembrane region" description="Helical" evidence="5">
    <location>
        <begin position="287"/>
        <end position="304"/>
    </location>
</feature>
<dbReference type="Pfam" id="PF04932">
    <property type="entry name" value="Wzy_C"/>
    <property type="match status" value="1"/>
</dbReference>
<feature type="transmembrane region" description="Helical" evidence="5">
    <location>
        <begin position="123"/>
        <end position="140"/>
    </location>
</feature>
<dbReference type="InterPro" id="IPR051533">
    <property type="entry name" value="WaaL-like"/>
</dbReference>
<accession>A0A173MRV7</accession>
<dbReference type="Proteomes" id="UP000186917">
    <property type="component" value="Unassembled WGS sequence"/>
</dbReference>
<evidence type="ECO:0000313" key="8">
    <source>
        <dbReference type="Proteomes" id="UP000186917"/>
    </source>
</evidence>
<evidence type="ECO:0000313" key="7">
    <source>
        <dbReference type="EMBL" id="SIT18060.1"/>
    </source>
</evidence>
<dbReference type="PANTHER" id="PTHR37422:SF13">
    <property type="entry name" value="LIPOPOLYSACCHARIDE BIOSYNTHESIS PROTEIN PA4999-RELATED"/>
    <property type="match status" value="1"/>
</dbReference>
<feature type="transmembrane region" description="Helical" evidence="5">
    <location>
        <begin position="401"/>
        <end position="420"/>
    </location>
</feature>
<dbReference type="InterPro" id="IPR007016">
    <property type="entry name" value="O-antigen_ligase-rel_domated"/>
</dbReference>
<dbReference type="GO" id="GO:0016020">
    <property type="term" value="C:membrane"/>
    <property type="evidence" value="ECO:0007669"/>
    <property type="project" value="UniProtKB-SubCell"/>
</dbReference>
<dbReference type="AlphaFoldDB" id="A0A173MRV7"/>
<feature type="transmembrane region" description="Helical" evidence="5">
    <location>
        <begin position="152"/>
        <end position="172"/>
    </location>
</feature>
<keyword evidence="2 5" id="KW-0812">Transmembrane</keyword>
<reference evidence="8" key="1">
    <citation type="submission" date="2017-01" db="EMBL/GenBank/DDBJ databases">
        <authorList>
            <person name="Varghese N."/>
            <person name="Submissions S."/>
        </authorList>
    </citation>
    <scope>NUCLEOTIDE SEQUENCE [LARGE SCALE GENOMIC DNA]</scope>
    <source>
        <strain evidence="8">DSM 21054</strain>
    </source>
</reference>
<evidence type="ECO:0000256" key="1">
    <source>
        <dbReference type="ARBA" id="ARBA00004141"/>
    </source>
</evidence>
<feature type="transmembrane region" description="Helical" evidence="5">
    <location>
        <begin position="432"/>
        <end position="451"/>
    </location>
</feature>
<keyword evidence="7" id="KW-0436">Ligase</keyword>
<gene>
    <name evidence="7" type="ORF">SAMN05421788_104402</name>
</gene>
<sequence length="488" mass="54752">MNISRISIPLEQGKHKRKRLLTALLCCLLMAGSGVLAVLIAKGGMAYGVMAMIMVVALPAVFAIIAYPSFGILVLLLLAYTIMFIIRLNVTSFPLGTLMDGLEALLILGFLIKQKFNPDWSFIKKPVSIVISIWIGYCLFEVVNPAAASRLAWVYTIRSLALVMLMYFIFMYNIRSVQLIRIIIGMWLTLAFIAAIYAFKQEYIGFSSFEEASLADPLTAALYFIDGHWRKFSIFSDPVAFSYNMAICCLMCVALIWGPTPRWLKVILGIMILVYFRAMLFSGTRGAYVLIPVAMLLYFILTFTKKLLPFAIFGAVVFIILIKMPTHNPTLYRFQTAFAPSDDASYNVRKQNQKRVQPYILAHPIGGGLGATGAWGVRFAPGSFLANFPPDSGYMRVAAEMGWVGLFLFCMLMFVIMKTGINNFYKIRDPELKSMCLGMTLIVFALNIGNFPQEAIVQYPTNIYFYLVAALINVTLQLDIQKRENQVV</sequence>
<dbReference type="KEGG" id="fln:FLA_6288"/>
<evidence type="ECO:0000256" key="4">
    <source>
        <dbReference type="ARBA" id="ARBA00023136"/>
    </source>
</evidence>
<feature type="transmembrane region" description="Helical" evidence="5">
    <location>
        <begin position="463"/>
        <end position="480"/>
    </location>
</feature>
<keyword evidence="8" id="KW-1185">Reference proteome</keyword>
<feature type="transmembrane region" description="Helical" evidence="5">
    <location>
        <begin position="178"/>
        <end position="199"/>
    </location>
</feature>
<evidence type="ECO:0000256" key="5">
    <source>
        <dbReference type="SAM" id="Phobius"/>
    </source>
</evidence>
<dbReference type="OrthoDB" id="783093at2"/>
<protein>
    <submittedName>
        <fullName evidence="7">O-antigen ligase</fullName>
    </submittedName>
</protein>
<feature type="transmembrane region" description="Helical" evidence="5">
    <location>
        <begin position="20"/>
        <end position="41"/>
    </location>
</feature>
<keyword evidence="4 5" id="KW-0472">Membrane</keyword>
<feature type="transmembrane region" description="Helical" evidence="5">
    <location>
        <begin position="359"/>
        <end position="381"/>
    </location>
</feature>
<evidence type="ECO:0000259" key="6">
    <source>
        <dbReference type="Pfam" id="PF04932"/>
    </source>
</evidence>
<dbReference type="PANTHER" id="PTHR37422">
    <property type="entry name" value="TEICHURONIC ACID BIOSYNTHESIS PROTEIN TUAE"/>
    <property type="match status" value="1"/>
</dbReference>
<organism evidence="7 8">
    <name type="scientific">Filimonas lacunae</name>
    <dbReference type="NCBI Taxonomy" id="477680"/>
    <lineage>
        <taxon>Bacteria</taxon>
        <taxon>Pseudomonadati</taxon>
        <taxon>Bacteroidota</taxon>
        <taxon>Chitinophagia</taxon>
        <taxon>Chitinophagales</taxon>
        <taxon>Chitinophagaceae</taxon>
        <taxon>Filimonas</taxon>
    </lineage>
</organism>